<feature type="transmembrane region" description="Helical" evidence="9">
    <location>
        <begin position="402"/>
        <end position="424"/>
    </location>
</feature>
<dbReference type="GO" id="GO:0065002">
    <property type="term" value="P:intracellular protein transmembrane transport"/>
    <property type="evidence" value="ECO:0007669"/>
    <property type="project" value="UniProtKB-UniRule"/>
</dbReference>
<dbReference type="InterPro" id="IPR005791">
    <property type="entry name" value="SecD"/>
</dbReference>
<proteinExistence type="inferred from homology"/>
<organism evidence="15 16">
    <name type="scientific">Rariglobus hedericola</name>
    <dbReference type="NCBI Taxonomy" id="2597822"/>
    <lineage>
        <taxon>Bacteria</taxon>
        <taxon>Pseudomonadati</taxon>
        <taxon>Verrucomicrobiota</taxon>
        <taxon>Opitutia</taxon>
        <taxon>Opitutales</taxon>
        <taxon>Opitutaceae</taxon>
        <taxon>Rariglobus</taxon>
    </lineage>
</organism>
<feature type="chain" id="PRO_5022210077" description="Multifunctional fusion protein" evidence="11">
    <location>
        <begin position="25"/>
        <end position="856"/>
    </location>
</feature>
<dbReference type="Gene3D" id="3.30.70.3400">
    <property type="match status" value="1"/>
</dbReference>
<evidence type="ECO:0000256" key="10">
    <source>
        <dbReference type="HAMAP-Rule" id="MF_01464"/>
    </source>
</evidence>
<name>A0A556QNH5_9BACT</name>
<dbReference type="EMBL" id="VMBG01000001">
    <property type="protein sequence ID" value="TSJ78200.1"/>
    <property type="molecule type" value="Genomic_DNA"/>
</dbReference>
<dbReference type="InterPro" id="IPR054384">
    <property type="entry name" value="SecDF_P1_head"/>
</dbReference>
<feature type="transmembrane region" description="Helical" evidence="9">
    <location>
        <begin position="675"/>
        <end position="692"/>
    </location>
</feature>
<evidence type="ECO:0000256" key="9">
    <source>
        <dbReference type="HAMAP-Rule" id="MF_01463"/>
    </source>
</evidence>
<dbReference type="OrthoDB" id="9805019at2"/>
<feature type="domain" description="SecDF P1 head subdomain" evidence="14">
    <location>
        <begin position="238"/>
        <end position="351"/>
    </location>
</feature>
<comment type="similarity">
    <text evidence="9">Belongs to the SecD/SecF family. SecD subfamily.</text>
</comment>
<dbReference type="NCBIfam" id="TIGR01129">
    <property type="entry name" value="secD"/>
    <property type="match status" value="1"/>
</dbReference>
<keyword evidence="8 9" id="KW-0472">Membrane</keyword>
<keyword evidence="3 9" id="KW-1003">Cell membrane</keyword>
<dbReference type="InterPro" id="IPR022813">
    <property type="entry name" value="SecD/SecF_arch_bac"/>
</dbReference>
<dbReference type="Proteomes" id="UP000315648">
    <property type="component" value="Unassembled WGS sequence"/>
</dbReference>
<evidence type="ECO:0000256" key="7">
    <source>
        <dbReference type="ARBA" id="ARBA00023010"/>
    </source>
</evidence>
<dbReference type="Pfam" id="PF21760">
    <property type="entry name" value="SecD_1st"/>
    <property type="match status" value="1"/>
</dbReference>
<dbReference type="NCBIfam" id="TIGR00966">
    <property type="entry name" value="transloc_SecF"/>
    <property type="match status" value="1"/>
</dbReference>
<feature type="domain" description="Protein export membrane protein SecD/SecF C-terminal" evidence="12">
    <location>
        <begin position="358"/>
        <end position="521"/>
    </location>
</feature>
<sequence length="856" mass="92340">MFKRNFWKLTLSLAVVLWALSSLLPIQDQPFAEFAKSKSEAKSAEFAALIKESSDRVVSKQAPSVFVALKAIAKERKIDLSQYFPQFPLESSLGNVEKRNAILLDHLLAKSKGRLQLGLDLKGGVAFTLEASDTPATANIGDAERKEKLSKAIEIIGDRINGLGVAEPIIRAVGANRIEVQLPGVNTKDNPEIVASVQKPARLDFRLVYPFGTPAMLGETPSGYEVLTLEQDIRGQVSSEEVYVKRLPAMTGEGISGAYPVMDEFGRFKINLRFDDAGSKRFAEVTREIAGYSQQLQQQTGSANARARLAIVLDGKLYSAPGVEKEIAGGSAEISGSFSQREAFELANVLNNPLDLPLQIKEQYEVGPSLAADAVSSGKLAFIIGTALTAAFIIIFYTSGGFLAVIAMILNVVIILGVMASIGATLSMPGIAGIVLTIGMSVDSNILIFERMREELKLGKSLPSALEAGFEKAFSAILDGNLTTLITAAIMIVLGTGPVKGFGVTLAIGIFSTMFAALVISRLFLDWSIHGGYIKRMRMVSILENTNYDFLKYARGAFIVSWLIVLTGVAVVAFKGKDIYGIDFTGGDQVTLAFEKAIPLSEVRKTAAAQGIEDLSLSYTKQIGGDTEVLRLTTTFDQAKPFVQALQAAHPDAGFTLVSEARIGPSVGDEIKSNALWAIFWSLVLILVYVAFRFEMGYGIGAVVSTLHDVVLTIGIFVMLGGQFNASMVAAILLIVGYSINDTIVVFDRIREELTLNPSASLKNVINRSLNLTLSRTLITGGTTFLTAVVLATVAGGEVRDLAITLIIGVITGTFSSLYIASPVFYWWHKGDRRHVEKSHDVKPTYEWDAGSKASQ</sequence>
<dbReference type="NCBIfam" id="TIGR00916">
    <property type="entry name" value="2A0604s01"/>
    <property type="match status" value="2"/>
</dbReference>
<keyword evidence="16" id="KW-1185">Reference proteome</keyword>
<dbReference type="Pfam" id="PF07549">
    <property type="entry name" value="Sec_GG"/>
    <property type="match status" value="2"/>
</dbReference>
<gene>
    <name evidence="9 15" type="primary">secD</name>
    <name evidence="10" type="synonym">secF</name>
    <name evidence="15" type="ORF">FPL22_02515</name>
</gene>
<feature type="domain" description="Protein export membrane protein SecD/SecF C-terminal" evidence="12">
    <location>
        <begin position="655"/>
        <end position="830"/>
    </location>
</feature>
<reference evidence="15 16" key="1">
    <citation type="submission" date="2019-07" db="EMBL/GenBank/DDBJ databases">
        <title>Description of 53C-WASEF.</title>
        <authorList>
            <person name="Pitt A."/>
            <person name="Hahn M.W."/>
        </authorList>
    </citation>
    <scope>NUCLEOTIDE SEQUENCE [LARGE SCALE GENOMIC DNA]</scope>
    <source>
        <strain evidence="15 16">53C-WASEF</strain>
    </source>
</reference>
<dbReference type="InterPro" id="IPR005665">
    <property type="entry name" value="SecF_bac"/>
</dbReference>
<dbReference type="InterPro" id="IPR022645">
    <property type="entry name" value="SecD/SecF_bac"/>
</dbReference>
<feature type="transmembrane region" description="Helical" evidence="9">
    <location>
        <begin position="506"/>
        <end position="529"/>
    </location>
</feature>
<keyword evidence="11" id="KW-0732">Signal</keyword>
<dbReference type="PANTHER" id="PTHR30081:SF1">
    <property type="entry name" value="PROTEIN TRANSLOCASE SUBUNIT SECD"/>
    <property type="match status" value="1"/>
</dbReference>
<dbReference type="PRINTS" id="PR01755">
    <property type="entry name" value="SECFTRNLCASE"/>
</dbReference>
<dbReference type="InterPro" id="IPR048634">
    <property type="entry name" value="SecD_SecF_C"/>
</dbReference>
<keyword evidence="2 9" id="KW-0813">Transport</keyword>
<dbReference type="RefSeq" id="WP_144228541.1">
    <property type="nucleotide sequence ID" value="NZ_CBCRVV010000003.1"/>
</dbReference>
<dbReference type="GO" id="GO:0005886">
    <property type="term" value="C:plasma membrane"/>
    <property type="evidence" value="ECO:0007669"/>
    <property type="project" value="UniProtKB-SubCell"/>
</dbReference>
<comment type="function">
    <text evidence="9">Part of the Sec protein translocase complex. Interacts with the SecYEG preprotein conducting channel. SecDF uses the proton motive force (PMF) to complete protein translocation after the ATP-dependent function of SecA.</text>
</comment>
<dbReference type="SUPFAM" id="SSF82866">
    <property type="entry name" value="Multidrug efflux transporter AcrB transmembrane domain"/>
    <property type="match status" value="2"/>
</dbReference>
<dbReference type="InterPro" id="IPR022646">
    <property type="entry name" value="SecD/SecF_CS"/>
</dbReference>
<comment type="subunit">
    <text evidence="9">Forms a complex with SecF. Part of the essential Sec protein translocation apparatus which comprises SecA, SecYEG and auxiliary proteins SecDF. Other proteins may also be involved.</text>
</comment>
<dbReference type="Pfam" id="PF02355">
    <property type="entry name" value="SecD_SecF_C"/>
    <property type="match status" value="2"/>
</dbReference>
<evidence type="ECO:0000259" key="14">
    <source>
        <dbReference type="Pfam" id="PF22599"/>
    </source>
</evidence>
<evidence type="ECO:0000259" key="13">
    <source>
        <dbReference type="Pfam" id="PF21760"/>
    </source>
</evidence>
<dbReference type="HAMAP" id="MF_01463_B">
    <property type="entry name" value="SecD_B"/>
    <property type="match status" value="1"/>
</dbReference>
<dbReference type="HAMAP" id="MF_01464_B">
    <property type="entry name" value="SecF_B"/>
    <property type="match status" value="1"/>
</dbReference>
<keyword evidence="6 9" id="KW-1133">Transmembrane helix</keyword>
<dbReference type="AlphaFoldDB" id="A0A556QNH5"/>
<comment type="similarity">
    <text evidence="10">Belongs to the SecD/SecF family. SecF subfamily.</text>
</comment>
<feature type="transmembrane region" description="Helical" evidence="9">
    <location>
        <begin position="380"/>
        <end position="397"/>
    </location>
</feature>
<dbReference type="GO" id="GO:0015450">
    <property type="term" value="F:protein-transporting ATPase activity"/>
    <property type="evidence" value="ECO:0007669"/>
    <property type="project" value="InterPro"/>
</dbReference>
<comment type="caution">
    <text evidence="9">Lacks conserved residue(s) required for the propagation of feature annotation.</text>
</comment>
<evidence type="ECO:0000256" key="3">
    <source>
        <dbReference type="ARBA" id="ARBA00022475"/>
    </source>
</evidence>
<dbReference type="Gene3D" id="1.20.1640.10">
    <property type="entry name" value="Multidrug efflux transporter AcrB transmembrane domain"/>
    <property type="match status" value="2"/>
</dbReference>
<evidence type="ECO:0000313" key="16">
    <source>
        <dbReference type="Proteomes" id="UP000315648"/>
    </source>
</evidence>
<evidence type="ECO:0000256" key="1">
    <source>
        <dbReference type="ARBA" id="ARBA00004651"/>
    </source>
</evidence>
<dbReference type="InterPro" id="IPR055344">
    <property type="entry name" value="SecD_SecF_C_bact"/>
</dbReference>
<dbReference type="Pfam" id="PF22599">
    <property type="entry name" value="SecDF_P1_head"/>
    <property type="match status" value="1"/>
</dbReference>
<dbReference type="Gene3D" id="3.30.1360.200">
    <property type="match status" value="1"/>
</dbReference>
<comment type="caution">
    <text evidence="15">The sequence shown here is derived from an EMBL/GenBank/DDBJ whole genome shotgun (WGS) entry which is preliminary data.</text>
</comment>
<evidence type="ECO:0000313" key="15">
    <source>
        <dbReference type="EMBL" id="TSJ78200.1"/>
    </source>
</evidence>
<keyword evidence="5 9" id="KW-0653">Protein transport</keyword>
<evidence type="ECO:0000256" key="11">
    <source>
        <dbReference type="SAM" id="SignalP"/>
    </source>
</evidence>
<protein>
    <recommendedName>
        <fullName evidence="9 10">Multifunctional fusion protein</fullName>
    </recommendedName>
    <domain>
        <recommendedName>
            <fullName evidence="9">Protein translocase subunit SecD</fullName>
        </recommendedName>
    </domain>
    <domain>
        <recommendedName>
            <fullName evidence="10">Protein-export membrane protein SecF</fullName>
        </recommendedName>
    </domain>
</protein>
<accession>A0A556QNH5</accession>
<dbReference type="InterPro" id="IPR048631">
    <property type="entry name" value="SecD_1st"/>
</dbReference>
<feature type="transmembrane region" description="Helical" evidence="9">
    <location>
        <begin position="778"/>
        <end position="796"/>
    </location>
</feature>
<dbReference type="GO" id="GO:0043952">
    <property type="term" value="P:protein transport by the Sec complex"/>
    <property type="evidence" value="ECO:0007669"/>
    <property type="project" value="UniProtKB-UniRule"/>
</dbReference>
<evidence type="ECO:0000256" key="8">
    <source>
        <dbReference type="ARBA" id="ARBA00023136"/>
    </source>
</evidence>
<comment type="subcellular location">
    <subcellularLocation>
        <location evidence="1 9">Cell membrane</location>
        <topology evidence="1 9">Multi-pass membrane protein</topology>
    </subcellularLocation>
</comment>
<comment type="subunit">
    <text evidence="10">Forms a complex with SecD. Part of the essential Sec protein translocation apparatus which comprises SecA, SecYEG and auxiliary proteins SecDF. Other proteins may also be involved.</text>
</comment>
<evidence type="ECO:0000259" key="12">
    <source>
        <dbReference type="Pfam" id="PF02355"/>
    </source>
</evidence>
<dbReference type="PANTHER" id="PTHR30081">
    <property type="entry name" value="PROTEIN-EXPORT MEMBRANE PROTEIN SEC"/>
    <property type="match status" value="1"/>
</dbReference>
<evidence type="ECO:0000256" key="6">
    <source>
        <dbReference type="ARBA" id="ARBA00022989"/>
    </source>
</evidence>
<evidence type="ECO:0000256" key="5">
    <source>
        <dbReference type="ARBA" id="ARBA00022927"/>
    </source>
</evidence>
<keyword evidence="7 9" id="KW-0811">Translocation</keyword>
<feature type="signal peptide" evidence="11">
    <location>
        <begin position="1"/>
        <end position="24"/>
    </location>
</feature>
<feature type="transmembrane region" description="Helical" evidence="9">
    <location>
        <begin position="470"/>
        <end position="494"/>
    </location>
</feature>
<keyword evidence="4 9" id="KW-0812">Transmembrane</keyword>
<feature type="transmembrane region" description="Helical" evidence="9">
    <location>
        <begin position="550"/>
        <end position="574"/>
    </location>
</feature>
<feature type="domain" description="Protein translocase subunit SecDF P1" evidence="13">
    <location>
        <begin position="150"/>
        <end position="208"/>
    </location>
</feature>
<evidence type="ECO:0000256" key="4">
    <source>
        <dbReference type="ARBA" id="ARBA00022692"/>
    </source>
</evidence>
<evidence type="ECO:0000256" key="2">
    <source>
        <dbReference type="ARBA" id="ARBA00022448"/>
    </source>
</evidence>
<dbReference type="GO" id="GO:0006605">
    <property type="term" value="P:protein targeting"/>
    <property type="evidence" value="ECO:0007669"/>
    <property type="project" value="UniProtKB-UniRule"/>
</dbReference>
<feature type="transmembrane region" description="Helical" evidence="9">
    <location>
        <begin position="802"/>
        <end position="828"/>
    </location>
</feature>